<comment type="caution">
    <text evidence="4">The sequence shown here is derived from an EMBL/GenBank/DDBJ whole genome shotgun (WGS) entry which is preliminary data.</text>
</comment>
<dbReference type="InterPro" id="IPR007358">
    <property type="entry name" value="Nucleoid_associated_NdpA"/>
</dbReference>
<dbReference type="GO" id="GO:0005737">
    <property type="term" value="C:cytoplasm"/>
    <property type="evidence" value="ECO:0007669"/>
    <property type="project" value="UniProtKB-SubCell"/>
</dbReference>
<name>A0AAJ4ZK82_9RALS</name>
<protein>
    <submittedName>
        <fullName evidence="4">Nucleoid-associated protein NdpA</fullName>
    </submittedName>
</protein>
<evidence type="ECO:0000256" key="1">
    <source>
        <dbReference type="ARBA" id="ARBA00004496"/>
    </source>
</evidence>
<sequence>MNAPQQSIVGLIVHKLVKERQEDAQVVEREGPVAVNEAVQRLVTEIHRLYSEKTAKGYGKFQLDEDSFPMPRLAREYFIDRTLSFYDLSVRMMNVLKDRADTARLSTGGYWRQRSRV</sequence>
<comment type="similarity">
    <text evidence="2">Belongs to the YejK family.</text>
</comment>
<evidence type="ECO:0000313" key="5">
    <source>
        <dbReference type="Proteomes" id="UP000255008"/>
    </source>
</evidence>
<dbReference type="GO" id="GO:0009295">
    <property type="term" value="C:nucleoid"/>
    <property type="evidence" value="ECO:0007669"/>
    <property type="project" value="InterPro"/>
</dbReference>
<dbReference type="PANTHER" id="PTHR38772:SF1">
    <property type="entry name" value="NUCLEOID-ASSOCIATED PROTEIN YEJK"/>
    <property type="match status" value="1"/>
</dbReference>
<organism evidence="4 5">
    <name type="scientific">Ralstonia mannitolilytica</name>
    <dbReference type="NCBI Taxonomy" id="105219"/>
    <lineage>
        <taxon>Bacteria</taxon>
        <taxon>Pseudomonadati</taxon>
        <taxon>Pseudomonadota</taxon>
        <taxon>Betaproteobacteria</taxon>
        <taxon>Burkholderiales</taxon>
        <taxon>Burkholderiaceae</taxon>
        <taxon>Ralstonia</taxon>
    </lineage>
</organism>
<evidence type="ECO:0000256" key="2">
    <source>
        <dbReference type="ARBA" id="ARBA00009035"/>
    </source>
</evidence>
<reference evidence="4 5" key="1">
    <citation type="submission" date="2018-06" db="EMBL/GenBank/DDBJ databases">
        <authorList>
            <consortium name="Pathogen Informatics"/>
            <person name="Doyle S."/>
        </authorList>
    </citation>
    <scope>NUCLEOTIDE SEQUENCE [LARGE SCALE GENOMIC DNA]</scope>
    <source>
        <strain evidence="4 5">NCTC10894</strain>
    </source>
</reference>
<accession>A0AAJ4ZK82</accession>
<dbReference type="Proteomes" id="UP000255008">
    <property type="component" value="Unassembled WGS sequence"/>
</dbReference>
<proteinExistence type="inferred from homology"/>
<dbReference type="Pfam" id="PF04245">
    <property type="entry name" value="NA37"/>
    <property type="match status" value="1"/>
</dbReference>
<evidence type="ECO:0000313" key="4">
    <source>
        <dbReference type="EMBL" id="SUD97023.1"/>
    </source>
</evidence>
<dbReference type="PANTHER" id="PTHR38772">
    <property type="match status" value="1"/>
</dbReference>
<dbReference type="EMBL" id="UGVE01000001">
    <property type="protein sequence ID" value="SUD97023.1"/>
    <property type="molecule type" value="Genomic_DNA"/>
</dbReference>
<dbReference type="AlphaFoldDB" id="A0AAJ4ZK82"/>
<evidence type="ECO:0000256" key="3">
    <source>
        <dbReference type="ARBA" id="ARBA00022490"/>
    </source>
</evidence>
<dbReference type="RefSeq" id="WP_115043905.1">
    <property type="nucleotide sequence ID" value="NZ_BAAAEC010000023.1"/>
</dbReference>
<keyword evidence="3" id="KW-0963">Cytoplasm</keyword>
<gene>
    <name evidence="4" type="ORF">NCTC10894_01368</name>
</gene>
<comment type="subcellular location">
    <subcellularLocation>
        <location evidence="1">Cytoplasm</location>
    </subcellularLocation>
</comment>